<feature type="region of interest" description="Disordered" evidence="1">
    <location>
        <begin position="120"/>
        <end position="149"/>
    </location>
</feature>
<organism evidence="3 4">
    <name type="scientific">Acetobacter cibinongensis</name>
    <dbReference type="NCBI Taxonomy" id="146475"/>
    <lineage>
        <taxon>Bacteria</taxon>
        <taxon>Pseudomonadati</taxon>
        <taxon>Pseudomonadota</taxon>
        <taxon>Alphaproteobacteria</taxon>
        <taxon>Acetobacterales</taxon>
        <taxon>Acetobacteraceae</taxon>
        <taxon>Acetobacter</taxon>
    </lineage>
</organism>
<evidence type="ECO:0000256" key="1">
    <source>
        <dbReference type="SAM" id="MobiDB-lite"/>
    </source>
</evidence>
<sequence>MRKLIMMLGVSTALCGITGGASAAPVSYHVSPAHNAAEEDTDQALLAGYEQDGLTLRDDPDSHRLLIGVDPASFRSQVQPESNQYHLAVRDVLSAAASYAYLYFGQHPDATSLTVQADIENDTPVPTTGGTADSSSQQPALSFDIPRPAFPITADRKPDAYSARMISQILGTIDPAQATIAPWLRASLQPSAQSQ</sequence>
<gene>
    <name evidence="3" type="ORF">HK14_04010</name>
</gene>
<feature type="chain" id="PRO_5012893684" evidence="2">
    <location>
        <begin position="24"/>
        <end position="195"/>
    </location>
</feature>
<comment type="caution">
    <text evidence="3">The sequence shown here is derived from an EMBL/GenBank/DDBJ whole genome shotgun (WGS) entry which is preliminary data.</text>
</comment>
<feature type="signal peptide" evidence="2">
    <location>
        <begin position="1"/>
        <end position="23"/>
    </location>
</feature>
<evidence type="ECO:0000256" key="2">
    <source>
        <dbReference type="SAM" id="SignalP"/>
    </source>
</evidence>
<dbReference type="AlphaFoldDB" id="A0A1Z5YYR3"/>
<protein>
    <submittedName>
        <fullName evidence="3">Uncharacterized protein</fullName>
    </submittedName>
</protein>
<dbReference type="OrthoDB" id="7218151at2"/>
<evidence type="ECO:0000313" key="4">
    <source>
        <dbReference type="Proteomes" id="UP000196086"/>
    </source>
</evidence>
<evidence type="ECO:0000313" key="3">
    <source>
        <dbReference type="EMBL" id="OUJ04462.1"/>
    </source>
</evidence>
<proteinExistence type="predicted"/>
<name>A0A1Z5YYR3_9PROT</name>
<feature type="compositionally biased region" description="Polar residues" evidence="1">
    <location>
        <begin position="124"/>
        <end position="140"/>
    </location>
</feature>
<dbReference type="RefSeq" id="WP_086650219.1">
    <property type="nucleotide sequence ID" value="NZ_JOMQ01000002.1"/>
</dbReference>
<accession>A0A1Z5YYR3</accession>
<keyword evidence="2" id="KW-0732">Signal</keyword>
<reference evidence="3 4" key="1">
    <citation type="submission" date="2014-06" db="EMBL/GenBank/DDBJ databases">
        <authorList>
            <person name="Ju J."/>
            <person name="Zhang J."/>
        </authorList>
    </citation>
    <scope>NUCLEOTIDE SEQUENCE [LARGE SCALE GENOMIC DNA]</scope>
    <source>
        <strain evidence="3 4">DsW_47</strain>
    </source>
</reference>
<dbReference type="Proteomes" id="UP000196086">
    <property type="component" value="Unassembled WGS sequence"/>
</dbReference>
<dbReference type="EMBL" id="JOMQ01000002">
    <property type="protein sequence ID" value="OUJ04462.1"/>
    <property type="molecule type" value="Genomic_DNA"/>
</dbReference>